<keyword evidence="1" id="KW-0597">Phosphoprotein</keyword>
<evidence type="ECO:0000256" key="2">
    <source>
        <dbReference type="SAM" id="SignalP"/>
    </source>
</evidence>
<dbReference type="SUPFAM" id="SSF53649">
    <property type="entry name" value="Alkaline phosphatase-like"/>
    <property type="match status" value="1"/>
</dbReference>
<keyword evidence="2" id="KW-0732">Signal</keyword>
<dbReference type="InterPro" id="IPR001952">
    <property type="entry name" value="Alkaline_phosphatase"/>
</dbReference>
<keyword evidence="4" id="KW-1185">Reference proteome</keyword>
<dbReference type="PANTHER" id="PTHR11596:SF5">
    <property type="entry name" value="ALKALINE PHOSPHATASE"/>
    <property type="match status" value="1"/>
</dbReference>
<dbReference type="SMART" id="SM00098">
    <property type="entry name" value="alkPPc"/>
    <property type="match status" value="1"/>
</dbReference>
<organism evidence="3 4">
    <name type="scientific">Acinetobacter pollinis</name>
    <dbReference type="NCBI Taxonomy" id="2605270"/>
    <lineage>
        <taxon>Bacteria</taxon>
        <taxon>Pseudomonadati</taxon>
        <taxon>Pseudomonadota</taxon>
        <taxon>Gammaproteobacteria</taxon>
        <taxon>Moraxellales</taxon>
        <taxon>Moraxellaceae</taxon>
        <taxon>Acinetobacter</taxon>
    </lineage>
</organism>
<proteinExistence type="predicted"/>
<evidence type="ECO:0000313" key="4">
    <source>
        <dbReference type="Proteomes" id="UP001339883"/>
    </source>
</evidence>
<dbReference type="PROSITE" id="PS51257">
    <property type="entry name" value="PROKAR_LIPOPROTEIN"/>
    <property type="match status" value="1"/>
</dbReference>
<dbReference type="RefSeq" id="WP_325774500.1">
    <property type="nucleotide sequence ID" value="NZ_VTDN01000002.1"/>
</dbReference>
<accession>A0ABU6DPX7</accession>
<reference evidence="3 4" key="1">
    <citation type="submission" date="2019-08" db="EMBL/GenBank/DDBJ databases">
        <title>Five species of Acinetobacter isolated from floral nectar and animal pollinators.</title>
        <authorList>
            <person name="Hendry T.A."/>
        </authorList>
    </citation>
    <scope>NUCLEOTIDE SEQUENCE [LARGE SCALE GENOMIC DNA]</scope>
    <source>
        <strain evidence="3 4">MD18.27</strain>
    </source>
</reference>
<dbReference type="EMBL" id="VTDN01000002">
    <property type="protein sequence ID" value="MEB5475910.1"/>
    <property type="molecule type" value="Genomic_DNA"/>
</dbReference>
<name>A0ABU6DPX7_9GAMM</name>
<protein>
    <submittedName>
        <fullName evidence="3">Alkaline phosphatase</fullName>
    </submittedName>
</protein>
<sequence>MLMNKKALSLTLLTLSIMMVGCGQQHLVNSSKTNVSEPKKPKNIIVLINDGAGVGTWDATANWQYGGRDKTPYANFPAKYAMTTYPLNTSKSPTNNADSLVNYDAKQAWDVTPTQSTKLPFKGYEYLSKNPTDSAAAGTALASGKKTFNNAINYDNYGNPIDFITLTAKKEGRSTGVITTVPFSHATPAAFGAQNISRNNYHAIAHQMLYQGHLDLIMGTGAPDYNVNGTPCSQLVTNESTAGCDEKSKSTYISADDWNKLSHGQIIPQNSTVAWNVIRDVEDFNALANKTKTYNGPVFASPKVANTLQQARQANIVGKDMKNPSGDAYIKTVPTLSVMTKGAIHQLSKNPAGFFLMVEGGATDWSAHTSSCSSQWNYGTCTNEPEYGRLMEETKDFNDAVKATIDWVEKNSSWDETLVIVTTDHDNGMPMGAQANTQPFQLIENKGKGKVPQFTFRPTGDHSNALVPLWAKGAGSERFTSHVKGIDAGYAKYTKMNDGRYIDNTDVFQVINEALIGK</sequence>
<evidence type="ECO:0000256" key="1">
    <source>
        <dbReference type="ARBA" id="ARBA00022553"/>
    </source>
</evidence>
<feature type="signal peptide" evidence="2">
    <location>
        <begin position="1"/>
        <end position="23"/>
    </location>
</feature>
<dbReference type="Proteomes" id="UP001339883">
    <property type="component" value="Unassembled WGS sequence"/>
</dbReference>
<gene>
    <name evidence="3" type="ORF">I2F25_02350</name>
</gene>
<dbReference type="CDD" id="cd16012">
    <property type="entry name" value="ALP"/>
    <property type="match status" value="1"/>
</dbReference>
<feature type="chain" id="PRO_5046945065" evidence="2">
    <location>
        <begin position="24"/>
        <end position="518"/>
    </location>
</feature>
<dbReference type="Gene3D" id="3.40.720.10">
    <property type="entry name" value="Alkaline Phosphatase, subunit A"/>
    <property type="match status" value="1"/>
</dbReference>
<dbReference type="InterPro" id="IPR017850">
    <property type="entry name" value="Alkaline_phosphatase_core_sf"/>
</dbReference>
<dbReference type="PANTHER" id="PTHR11596">
    <property type="entry name" value="ALKALINE PHOSPHATASE"/>
    <property type="match status" value="1"/>
</dbReference>
<dbReference type="Pfam" id="PF00245">
    <property type="entry name" value="Alk_phosphatase"/>
    <property type="match status" value="1"/>
</dbReference>
<comment type="caution">
    <text evidence="3">The sequence shown here is derived from an EMBL/GenBank/DDBJ whole genome shotgun (WGS) entry which is preliminary data.</text>
</comment>
<evidence type="ECO:0000313" key="3">
    <source>
        <dbReference type="EMBL" id="MEB5475910.1"/>
    </source>
</evidence>